<evidence type="ECO:0000313" key="4">
    <source>
        <dbReference type="Proteomes" id="UP000238650"/>
    </source>
</evidence>
<keyword evidence="2" id="KW-0808">Transferase</keyword>
<dbReference type="Proteomes" id="UP000238650">
    <property type="component" value="Unassembled WGS sequence"/>
</dbReference>
<organism evidence="3 4">
    <name type="scientific">Leucobacter massiliensis</name>
    <dbReference type="NCBI Taxonomy" id="1686285"/>
    <lineage>
        <taxon>Bacteria</taxon>
        <taxon>Bacillati</taxon>
        <taxon>Actinomycetota</taxon>
        <taxon>Actinomycetes</taxon>
        <taxon>Micrococcales</taxon>
        <taxon>Microbacteriaceae</taxon>
        <taxon>Leucobacter</taxon>
    </lineage>
</organism>
<evidence type="ECO:0000313" key="3">
    <source>
        <dbReference type="EMBL" id="PRI12080.1"/>
    </source>
</evidence>
<dbReference type="Gene3D" id="3.40.50.2000">
    <property type="entry name" value="Glycogen Phosphorylase B"/>
    <property type="match status" value="2"/>
</dbReference>
<dbReference type="Pfam" id="PF13692">
    <property type="entry name" value="Glyco_trans_1_4"/>
    <property type="match status" value="1"/>
</dbReference>
<name>A0A2S9QR70_9MICO</name>
<sequence>MGERVRVFSVNKAIGAASSGVEYAQHYRRGLLAGIDWVDDRYVFTDYIGTNLCVYTDRLGFERSRVTWIYDLVTGRETRPCVLRADDVLAAIPQEHEPLRETLGVPGCVEVALTGSPLRHRIRTVEDGLVDRVETLAGERLLRVEHYTDALHSVEHFAAGRAVRREFFTADGRLAAEQWLRDGEIARTRITAASPLYDPALPRRRGRPLRAGGELLLEGRSAFLRFVFAQLFDRDDDVVIVDRPLDVIDAVAPVIGDRRLYSVVHAEHYDLKRIEDGVLLWNNHYEHVFSRPDLVDGLIVSTERQRGILERQLARAHRERRAADRRLHVGDEAAYRPSRVSAIPVGFAAAREPAAHHDPLALVTASRLAAEKHLDTLIRAVAEARRELPGLRLDIYGEGRRDPLLAAIGETDSGSYVRLMGHRPLAGVLGAYGLYVTASTSEGFGLSLLEAIAEGLPVVGFDVDYGNREMVESGVNGLLVPCGFRDGGMSERDVSALAAGIAEVLGAEAASSGAYERMRAASLRRAADFGEERVRERWAALLGASGGGR</sequence>
<dbReference type="OrthoDB" id="506201at2"/>
<dbReference type="SUPFAM" id="SSF53756">
    <property type="entry name" value="UDP-Glycosyltransferase/glycogen phosphorylase"/>
    <property type="match status" value="1"/>
</dbReference>
<reference evidence="3 4" key="1">
    <citation type="journal article" date="2017" name="New Microbes New Infect">
        <title>Genome sequence of 'Leucobacter massiliensis' sp. nov. isolated from human pharynx after travel to the 2014 Hajj.</title>
        <authorList>
            <person name="Leangapichart T."/>
            <person name="Gautret P."/>
            <person name="Nguyen T.T."/>
            <person name="Armstrong N."/>
            <person name="Rolain J.M."/>
        </authorList>
    </citation>
    <scope>NUCLEOTIDE SEQUENCE [LARGE SCALE GENOMIC DNA]</scope>
    <source>
        <strain evidence="3 4">122RC15</strain>
    </source>
</reference>
<dbReference type="GO" id="GO:0016757">
    <property type="term" value="F:glycosyltransferase activity"/>
    <property type="evidence" value="ECO:0007669"/>
    <property type="project" value="UniProtKB-KW"/>
</dbReference>
<dbReference type="PANTHER" id="PTHR12526">
    <property type="entry name" value="GLYCOSYLTRANSFERASE"/>
    <property type="match status" value="1"/>
</dbReference>
<evidence type="ECO:0000256" key="1">
    <source>
        <dbReference type="ARBA" id="ARBA00022676"/>
    </source>
</evidence>
<keyword evidence="1" id="KW-0328">Glycosyltransferase</keyword>
<accession>A0A2S9QR70</accession>
<dbReference type="AlphaFoldDB" id="A0A2S9QR70"/>
<keyword evidence="4" id="KW-1185">Reference proteome</keyword>
<comment type="caution">
    <text evidence="3">The sequence shown here is derived from an EMBL/GenBank/DDBJ whole genome shotgun (WGS) entry which is preliminary data.</text>
</comment>
<dbReference type="PANTHER" id="PTHR12526:SF629">
    <property type="entry name" value="TEICHURONIC ACID BIOSYNTHESIS GLYCOSYLTRANSFERASE TUAH-RELATED"/>
    <property type="match status" value="1"/>
</dbReference>
<proteinExistence type="predicted"/>
<evidence type="ECO:0000256" key="2">
    <source>
        <dbReference type="ARBA" id="ARBA00022679"/>
    </source>
</evidence>
<gene>
    <name evidence="3" type="ORF">B4915_03195</name>
</gene>
<dbReference type="EMBL" id="MWZD01000013">
    <property type="protein sequence ID" value="PRI12080.1"/>
    <property type="molecule type" value="Genomic_DNA"/>
</dbReference>
<protein>
    <submittedName>
        <fullName evidence="3">Uncharacterized protein</fullName>
    </submittedName>
</protein>